<dbReference type="RefSeq" id="WP_015204533.1">
    <property type="nucleotide sequence ID" value="NC_019753.1"/>
</dbReference>
<reference evidence="2 3" key="1">
    <citation type="submission" date="2012-06" db="EMBL/GenBank/DDBJ databases">
        <title>Finished chromosome of genome of Crinalium epipsammum PCC 9333.</title>
        <authorList>
            <consortium name="US DOE Joint Genome Institute"/>
            <person name="Gugger M."/>
            <person name="Coursin T."/>
            <person name="Rippka R."/>
            <person name="Tandeau De Marsac N."/>
            <person name="Huntemann M."/>
            <person name="Wei C.-L."/>
            <person name="Han J."/>
            <person name="Detter J.C."/>
            <person name="Han C."/>
            <person name="Tapia R."/>
            <person name="Davenport K."/>
            <person name="Daligault H."/>
            <person name="Erkkila T."/>
            <person name="Gu W."/>
            <person name="Munk A.C.C."/>
            <person name="Teshima H."/>
            <person name="Xu Y."/>
            <person name="Chain P."/>
            <person name="Chen A."/>
            <person name="Krypides N."/>
            <person name="Mavromatis K."/>
            <person name="Markowitz V."/>
            <person name="Szeto E."/>
            <person name="Ivanova N."/>
            <person name="Mikhailova N."/>
            <person name="Ovchinnikova G."/>
            <person name="Pagani I."/>
            <person name="Pati A."/>
            <person name="Goodwin L."/>
            <person name="Peters L."/>
            <person name="Pitluck S."/>
            <person name="Woyke T."/>
            <person name="Kerfeld C."/>
        </authorList>
    </citation>
    <scope>NUCLEOTIDE SEQUENCE [LARGE SCALE GENOMIC DNA]</scope>
    <source>
        <strain evidence="2 3">PCC 9333</strain>
    </source>
</reference>
<evidence type="ECO:0008006" key="4">
    <source>
        <dbReference type="Google" id="ProtNLM"/>
    </source>
</evidence>
<gene>
    <name evidence="2" type="ORF">Cri9333_3606</name>
</gene>
<dbReference type="KEGG" id="cep:Cri9333_3606"/>
<proteinExistence type="predicted"/>
<feature type="chain" id="PRO_5003937116" description="Filamentous hemagglutinin outer membrane protein" evidence="1">
    <location>
        <begin position="32"/>
        <end position="123"/>
    </location>
</feature>
<evidence type="ECO:0000313" key="2">
    <source>
        <dbReference type="EMBL" id="AFZ14428.1"/>
    </source>
</evidence>
<dbReference type="STRING" id="1173022.Cri9333_3606"/>
<accession>K9W246</accession>
<keyword evidence="3" id="KW-1185">Reference proteome</keyword>
<protein>
    <recommendedName>
        <fullName evidence="4">Filamentous hemagglutinin outer membrane protein</fullName>
    </recommendedName>
</protein>
<name>K9W246_9CYAN</name>
<dbReference type="Proteomes" id="UP000010472">
    <property type="component" value="Chromosome"/>
</dbReference>
<feature type="signal peptide" evidence="1">
    <location>
        <begin position="1"/>
        <end position="31"/>
    </location>
</feature>
<organism evidence="2 3">
    <name type="scientific">Crinalium epipsammum PCC 9333</name>
    <dbReference type="NCBI Taxonomy" id="1173022"/>
    <lineage>
        <taxon>Bacteria</taxon>
        <taxon>Bacillati</taxon>
        <taxon>Cyanobacteriota</taxon>
        <taxon>Cyanophyceae</taxon>
        <taxon>Gomontiellales</taxon>
        <taxon>Gomontiellaceae</taxon>
        <taxon>Crinalium</taxon>
    </lineage>
</organism>
<dbReference type="EMBL" id="CP003620">
    <property type="protein sequence ID" value="AFZ14428.1"/>
    <property type="molecule type" value="Genomic_DNA"/>
</dbReference>
<dbReference type="AlphaFoldDB" id="K9W246"/>
<keyword evidence="1" id="KW-0732">Signal</keyword>
<sequence length="123" mass="13679">MNYYFFKAKSMGLLLFASASINLMLCAIASAQSEPTQILDTNSQTENNKPQFSNIVNNFELNITNQQINQQNYQASTSIAVGQLSKNGINLNIGASVQASQIKMQLRNIYGQVHFRASSKRLQ</sequence>
<evidence type="ECO:0000256" key="1">
    <source>
        <dbReference type="SAM" id="SignalP"/>
    </source>
</evidence>
<dbReference type="HOGENOM" id="CLU_2011428_0_0_3"/>
<evidence type="ECO:0000313" key="3">
    <source>
        <dbReference type="Proteomes" id="UP000010472"/>
    </source>
</evidence>